<proteinExistence type="predicted"/>
<name>A0A411WZ85_9BURK</name>
<keyword evidence="7" id="KW-1185">Reference proteome</keyword>
<dbReference type="EMBL" id="BMWV01000004">
    <property type="protein sequence ID" value="GGY37524.1"/>
    <property type="molecule type" value="Genomic_DNA"/>
</dbReference>
<dbReference type="Gene3D" id="1.20.120.530">
    <property type="entry name" value="GntR ligand-binding domain-like"/>
    <property type="match status" value="1"/>
</dbReference>
<evidence type="ECO:0000256" key="3">
    <source>
        <dbReference type="ARBA" id="ARBA00023163"/>
    </source>
</evidence>
<organism evidence="5 8">
    <name type="scientific">Pseudoduganella albidiflava</name>
    <dbReference type="NCBI Taxonomy" id="321983"/>
    <lineage>
        <taxon>Bacteria</taxon>
        <taxon>Pseudomonadati</taxon>
        <taxon>Pseudomonadota</taxon>
        <taxon>Betaproteobacteria</taxon>
        <taxon>Burkholderiales</taxon>
        <taxon>Oxalobacteraceae</taxon>
        <taxon>Telluria group</taxon>
        <taxon>Pseudoduganella</taxon>
    </lineage>
</organism>
<evidence type="ECO:0000256" key="1">
    <source>
        <dbReference type="ARBA" id="ARBA00023015"/>
    </source>
</evidence>
<reference evidence="5" key="3">
    <citation type="submission" date="2022-12" db="EMBL/GenBank/DDBJ databases">
        <authorList>
            <person name="Sun Q."/>
            <person name="Kim S."/>
        </authorList>
    </citation>
    <scope>NUCLEOTIDE SEQUENCE</scope>
    <source>
        <strain evidence="5">KCTC 12343</strain>
    </source>
</reference>
<dbReference type="RefSeq" id="WP_131146155.1">
    <property type="nucleotide sequence ID" value="NZ_BMWV01000004.1"/>
</dbReference>
<dbReference type="GO" id="GO:0003700">
    <property type="term" value="F:DNA-binding transcription factor activity"/>
    <property type="evidence" value="ECO:0007669"/>
    <property type="project" value="InterPro"/>
</dbReference>
<sequence length="234" mass="26429">MSEHTLPGTFRLDRSRSAALQVYEHLRELIVTLALPPGAVLSRNELAGYFDVSVTPVRDALARLDDEKLVEVFPQHATRVRAVDLSSAREAHFLRLSVELELVHGLAQRRDPQLAARLLELVERQRACLERGDLASFTAVDMEFHRTLYDAALLTGLWERLRDGSGNLDRLRRLHLPLNNKAQSILEQHAEIARAIGDGDAARAQSWVRKHLSGTLSELDALRERYPDFVLPVH</sequence>
<dbReference type="InterPro" id="IPR036390">
    <property type="entry name" value="WH_DNA-bd_sf"/>
</dbReference>
<gene>
    <name evidence="6" type="ORF">EYF70_15130</name>
    <name evidence="5" type="ORF">GCM10007387_19350</name>
</gene>
<dbReference type="InterPro" id="IPR000524">
    <property type="entry name" value="Tscrpt_reg_HTH_GntR"/>
</dbReference>
<dbReference type="OrthoDB" id="8851860at2"/>
<dbReference type="AlphaFoldDB" id="A0A411WZ85"/>
<dbReference type="Proteomes" id="UP000292307">
    <property type="component" value="Chromosome"/>
</dbReference>
<keyword evidence="2" id="KW-0238">DNA-binding</keyword>
<reference evidence="5" key="1">
    <citation type="journal article" date="2014" name="Int. J. Syst. Evol. Microbiol.">
        <title>Complete genome sequence of Corynebacterium casei LMG S-19264T (=DSM 44701T), isolated from a smear-ripened cheese.</title>
        <authorList>
            <consortium name="US DOE Joint Genome Institute (JGI-PGF)"/>
            <person name="Walter F."/>
            <person name="Albersmeier A."/>
            <person name="Kalinowski J."/>
            <person name="Ruckert C."/>
        </authorList>
    </citation>
    <scope>NUCLEOTIDE SEQUENCE</scope>
    <source>
        <strain evidence="5">KCTC 12343</strain>
    </source>
</reference>
<reference evidence="6 7" key="2">
    <citation type="submission" date="2019-02" db="EMBL/GenBank/DDBJ databases">
        <title>Draft Genome Sequences of Six Type Strains of the Genus Massilia.</title>
        <authorList>
            <person name="Miess H."/>
            <person name="Frediansyhah A."/>
            <person name="Gross H."/>
        </authorList>
    </citation>
    <scope>NUCLEOTIDE SEQUENCE [LARGE SCALE GENOMIC DNA]</scope>
    <source>
        <strain evidence="6 7">DSM 17472</strain>
    </source>
</reference>
<evidence type="ECO:0000313" key="6">
    <source>
        <dbReference type="EMBL" id="QBI02037.1"/>
    </source>
</evidence>
<dbReference type="SMART" id="SM00345">
    <property type="entry name" value="HTH_GNTR"/>
    <property type="match status" value="1"/>
</dbReference>
<dbReference type="InterPro" id="IPR036388">
    <property type="entry name" value="WH-like_DNA-bd_sf"/>
</dbReference>
<evidence type="ECO:0000256" key="2">
    <source>
        <dbReference type="ARBA" id="ARBA00023125"/>
    </source>
</evidence>
<dbReference type="SUPFAM" id="SSF48008">
    <property type="entry name" value="GntR ligand-binding domain-like"/>
    <property type="match status" value="1"/>
</dbReference>
<dbReference type="SUPFAM" id="SSF46785">
    <property type="entry name" value="Winged helix' DNA-binding domain"/>
    <property type="match status" value="1"/>
</dbReference>
<dbReference type="PROSITE" id="PS50949">
    <property type="entry name" value="HTH_GNTR"/>
    <property type="match status" value="1"/>
</dbReference>
<evidence type="ECO:0000313" key="7">
    <source>
        <dbReference type="Proteomes" id="UP000292307"/>
    </source>
</evidence>
<keyword evidence="3" id="KW-0804">Transcription</keyword>
<keyword evidence="1" id="KW-0805">Transcription regulation</keyword>
<dbReference type="Pfam" id="PF07729">
    <property type="entry name" value="FCD"/>
    <property type="match status" value="1"/>
</dbReference>
<dbReference type="GO" id="GO:0003677">
    <property type="term" value="F:DNA binding"/>
    <property type="evidence" value="ECO:0007669"/>
    <property type="project" value="UniProtKB-KW"/>
</dbReference>
<dbReference type="Proteomes" id="UP000628442">
    <property type="component" value="Unassembled WGS sequence"/>
</dbReference>
<dbReference type="PANTHER" id="PTHR43537:SF45">
    <property type="entry name" value="GNTR FAMILY REGULATORY PROTEIN"/>
    <property type="match status" value="1"/>
</dbReference>
<dbReference type="InterPro" id="IPR011711">
    <property type="entry name" value="GntR_C"/>
</dbReference>
<protein>
    <submittedName>
        <fullName evidence="5 6">Transcriptional regulator</fullName>
    </submittedName>
</protein>
<dbReference type="InterPro" id="IPR008920">
    <property type="entry name" value="TF_FadR/GntR_C"/>
</dbReference>
<accession>A0A411WZ85</accession>
<dbReference type="SMART" id="SM00895">
    <property type="entry name" value="FCD"/>
    <property type="match status" value="1"/>
</dbReference>
<evidence type="ECO:0000313" key="8">
    <source>
        <dbReference type="Proteomes" id="UP000628442"/>
    </source>
</evidence>
<dbReference type="PANTHER" id="PTHR43537">
    <property type="entry name" value="TRANSCRIPTIONAL REGULATOR, GNTR FAMILY"/>
    <property type="match status" value="1"/>
</dbReference>
<dbReference type="EMBL" id="CP036401">
    <property type="protein sequence ID" value="QBI02037.1"/>
    <property type="molecule type" value="Genomic_DNA"/>
</dbReference>
<evidence type="ECO:0000259" key="4">
    <source>
        <dbReference type="PROSITE" id="PS50949"/>
    </source>
</evidence>
<evidence type="ECO:0000313" key="5">
    <source>
        <dbReference type="EMBL" id="GGY37524.1"/>
    </source>
</evidence>
<dbReference type="Pfam" id="PF00392">
    <property type="entry name" value="GntR"/>
    <property type="match status" value="1"/>
</dbReference>
<dbReference type="Gene3D" id="1.10.10.10">
    <property type="entry name" value="Winged helix-like DNA-binding domain superfamily/Winged helix DNA-binding domain"/>
    <property type="match status" value="1"/>
</dbReference>
<feature type="domain" description="HTH gntR-type" evidence="4">
    <location>
        <begin position="16"/>
        <end position="83"/>
    </location>
</feature>